<keyword evidence="3" id="KW-1185">Reference proteome</keyword>
<comment type="caution">
    <text evidence="2">The sequence shown here is derived from an EMBL/GenBank/DDBJ whole genome shotgun (WGS) entry which is preliminary data.</text>
</comment>
<evidence type="ECO:0000313" key="2">
    <source>
        <dbReference type="EMBL" id="KAK5626716.1"/>
    </source>
</evidence>
<dbReference type="Proteomes" id="UP001305414">
    <property type="component" value="Unassembled WGS sequence"/>
</dbReference>
<evidence type="ECO:0000313" key="3">
    <source>
        <dbReference type="Proteomes" id="UP001305414"/>
    </source>
</evidence>
<sequence length="90" mass="9915">MDKKSTVGEAQFTESTKGRSCGPRFPLTFVTKPEGRDASSDLFPVVRVLRLIGIGSVDPQTKAIRPIHERGVAIERHLQRVGSQLVDPFV</sequence>
<organism evidence="2 3">
    <name type="scientific">Xylaria bambusicola</name>
    <dbReference type="NCBI Taxonomy" id="326684"/>
    <lineage>
        <taxon>Eukaryota</taxon>
        <taxon>Fungi</taxon>
        <taxon>Dikarya</taxon>
        <taxon>Ascomycota</taxon>
        <taxon>Pezizomycotina</taxon>
        <taxon>Sordariomycetes</taxon>
        <taxon>Xylariomycetidae</taxon>
        <taxon>Xylariales</taxon>
        <taxon>Xylariaceae</taxon>
        <taxon>Xylaria</taxon>
    </lineage>
</organism>
<dbReference type="EMBL" id="JAWHQM010000004">
    <property type="protein sequence ID" value="KAK5626716.1"/>
    <property type="molecule type" value="Genomic_DNA"/>
</dbReference>
<name>A0AAN7UIR2_9PEZI</name>
<reference evidence="2 3" key="1">
    <citation type="submission" date="2023-10" db="EMBL/GenBank/DDBJ databases">
        <title>Draft genome sequence of Xylaria bambusicola isolate GMP-LS, the root and basal stem rot pathogen of sugarcane in Indonesia.</title>
        <authorList>
            <person name="Selvaraj P."/>
            <person name="Muralishankar V."/>
            <person name="Muruganantham S."/>
            <person name="Sp S."/>
            <person name="Haryani S."/>
            <person name="Lau K.J.X."/>
            <person name="Naqvi N.I."/>
        </authorList>
    </citation>
    <scope>NUCLEOTIDE SEQUENCE [LARGE SCALE GENOMIC DNA]</scope>
    <source>
        <strain evidence="2">GMP-LS</strain>
    </source>
</reference>
<evidence type="ECO:0000256" key="1">
    <source>
        <dbReference type="SAM" id="MobiDB-lite"/>
    </source>
</evidence>
<dbReference type="AlphaFoldDB" id="A0AAN7UIR2"/>
<proteinExistence type="predicted"/>
<feature type="region of interest" description="Disordered" evidence="1">
    <location>
        <begin position="1"/>
        <end position="22"/>
    </location>
</feature>
<accession>A0AAN7UIR2</accession>
<protein>
    <submittedName>
        <fullName evidence="2">Uncharacterized protein</fullName>
    </submittedName>
</protein>
<gene>
    <name evidence="2" type="ORF">RRF57_002431</name>
</gene>